<dbReference type="Gene3D" id="3.40.50.12780">
    <property type="entry name" value="N-terminal domain of ligase-like"/>
    <property type="match status" value="2"/>
</dbReference>
<evidence type="ECO:0000313" key="4">
    <source>
        <dbReference type="EMBL" id="PMD57848.1"/>
    </source>
</evidence>
<dbReference type="PANTHER" id="PTHR43107:SF20">
    <property type="entry name" value="FATTY ACID TRANSPORTER_ACYL-COA SYNTHETASE (FAT1), PUTATIVE (AFU_ORTHOLOGUE AFUA_2G11360)-RELATED"/>
    <property type="match status" value="1"/>
</dbReference>
<dbReference type="InterPro" id="IPR042099">
    <property type="entry name" value="ANL_N_sf"/>
</dbReference>
<keyword evidence="5" id="KW-1185">Reference proteome</keyword>
<sequence>MASLSNPQMLMAAAALFGATGAYLDARYGVSYDLRKLSQIRTSRKRVGERIRELGGEATLYRLLELADQGAEALWFEGRSLTYGEMKINVDQLAEFLRRHGVQAGHVVGVFCTNSPEMAFAIYALGKLGAVAALLNSALRNETLKHCIGISEAQLVVATPDLVEFVPSSTGVRELRRFNLNLGPGSTIITIGPNELSPLSPDPQFPRPVRTAKDVWILIFTSGTTELAESNATRLLYVGELLRYALSAPPSSYDKKHNCIVATGNGLQADVWERFQERFGIPEIREIYRSTESVSGFDNMCGGAIGVGKVGFSGPLGRFLEDTMFLVKYDQETQTLYRHPKTGFCIPVPDGEPGEAIGRVTMMDFYSDYYKDSSATSGKLAKDVFKKGDLFQRTGDLLVRESDGWVRFHERTGDTFRWRGENVSSAEVKAFMVQLPNVHDIVVYGTKVPGYDGQVGTAGITLLHPSSAAETTYLSTLYPHLRECGLPDYAIPRLVRFTKQIDIGITFKHAKDVLKTRDWKLKDGDDADHLYWLDGEQYRMLDEAAWNQIFSTARAKL</sequence>
<dbReference type="GO" id="GO:0005777">
    <property type="term" value="C:peroxisome"/>
    <property type="evidence" value="ECO:0007669"/>
    <property type="project" value="TreeGrafter"/>
</dbReference>
<name>A0A2J6T492_9HELO</name>
<dbReference type="Gene3D" id="3.30.300.30">
    <property type="match status" value="1"/>
</dbReference>
<evidence type="ECO:0000256" key="2">
    <source>
        <dbReference type="ARBA" id="ARBA00022598"/>
    </source>
</evidence>
<protein>
    <submittedName>
        <fullName evidence="4">Bifunctional fatty acid transporter and acyl-CoA synthetase</fullName>
    </submittedName>
</protein>
<dbReference type="InParanoid" id="A0A2J6T492"/>
<dbReference type="RefSeq" id="XP_024734752.1">
    <property type="nucleotide sequence ID" value="XM_024884947.1"/>
</dbReference>
<dbReference type="AlphaFoldDB" id="A0A2J6T492"/>
<dbReference type="InterPro" id="IPR045851">
    <property type="entry name" value="AMP-bd_C_sf"/>
</dbReference>
<evidence type="ECO:0000256" key="1">
    <source>
        <dbReference type="ARBA" id="ARBA00006432"/>
    </source>
</evidence>
<dbReference type="Proteomes" id="UP000235371">
    <property type="component" value="Unassembled WGS sequence"/>
</dbReference>
<comment type="similarity">
    <text evidence="1">Belongs to the ATP-dependent AMP-binding enzyme family.</text>
</comment>
<proteinExistence type="inferred from homology"/>
<dbReference type="OrthoDB" id="10253869at2759"/>
<dbReference type="EMBL" id="KZ613843">
    <property type="protein sequence ID" value="PMD57848.1"/>
    <property type="molecule type" value="Genomic_DNA"/>
</dbReference>
<organism evidence="4 5">
    <name type="scientific">Hyaloscypha bicolor E</name>
    <dbReference type="NCBI Taxonomy" id="1095630"/>
    <lineage>
        <taxon>Eukaryota</taxon>
        <taxon>Fungi</taxon>
        <taxon>Dikarya</taxon>
        <taxon>Ascomycota</taxon>
        <taxon>Pezizomycotina</taxon>
        <taxon>Leotiomycetes</taxon>
        <taxon>Helotiales</taxon>
        <taxon>Hyaloscyphaceae</taxon>
        <taxon>Hyaloscypha</taxon>
        <taxon>Hyaloscypha bicolor</taxon>
    </lineage>
</organism>
<dbReference type="GO" id="GO:0009898">
    <property type="term" value="C:cytoplasmic side of plasma membrane"/>
    <property type="evidence" value="ECO:0007669"/>
    <property type="project" value="TreeGrafter"/>
</dbReference>
<accession>A0A2J6T492</accession>
<dbReference type="GO" id="GO:0044539">
    <property type="term" value="P:long-chain fatty acid import into cell"/>
    <property type="evidence" value="ECO:0007669"/>
    <property type="project" value="TreeGrafter"/>
</dbReference>
<dbReference type="Pfam" id="PF00501">
    <property type="entry name" value="AMP-binding"/>
    <property type="match status" value="1"/>
</dbReference>
<evidence type="ECO:0000313" key="5">
    <source>
        <dbReference type="Proteomes" id="UP000235371"/>
    </source>
</evidence>
<keyword evidence="2" id="KW-0436">Ligase</keyword>
<dbReference type="STRING" id="1095630.A0A2J6T492"/>
<feature type="domain" description="AMP-dependent synthetase/ligase" evidence="3">
    <location>
        <begin position="70"/>
        <end position="225"/>
    </location>
</feature>
<dbReference type="GeneID" id="36593024"/>
<dbReference type="PANTHER" id="PTHR43107">
    <property type="entry name" value="LONG-CHAIN FATTY ACID TRANSPORT PROTEIN"/>
    <property type="match status" value="1"/>
</dbReference>
<dbReference type="GO" id="GO:0004467">
    <property type="term" value="F:long-chain fatty acid-CoA ligase activity"/>
    <property type="evidence" value="ECO:0007669"/>
    <property type="project" value="TreeGrafter"/>
</dbReference>
<gene>
    <name evidence="4" type="ORF">K444DRAFT_644320</name>
</gene>
<dbReference type="SUPFAM" id="SSF56801">
    <property type="entry name" value="Acetyl-CoA synthetase-like"/>
    <property type="match status" value="1"/>
</dbReference>
<dbReference type="GO" id="GO:0005811">
    <property type="term" value="C:lipid droplet"/>
    <property type="evidence" value="ECO:0007669"/>
    <property type="project" value="TreeGrafter"/>
</dbReference>
<dbReference type="InterPro" id="IPR000873">
    <property type="entry name" value="AMP-dep_synth/lig_dom"/>
</dbReference>
<evidence type="ECO:0000259" key="3">
    <source>
        <dbReference type="Pfam" id="PF00501"/>
    </source>
</evidence>
<reference evidence="4 5" key="1">
    <citation type="submission" date="2016-04" db="EMBL/GenBank/DDBJ databases">
        <title>A degradative enzymes factory behind the ericoid mycorrhizal symbiosis.</title>
        <authorList>
            <consortium name="DOE Joint Genome Institute"/>
            <person name="Martino E."/>
            <person name="Morin E."/>
            <person name="Grelet G."/>
            <person name="Kuo A."/>
            <person name="Kohler A."/>
            <person name="Daghino S."/>
            <person name="Barry K."/>
            <person name="Choi C."/>
            <person name="Cichocki N."/>
            <person name="Clum A."/>
            <person name="Copeland A."/>
            <person name="Hainaut M."/>
            <person name="Haridas S."/>
            <person name="Labutti K."/>
            <person name="Lindquist E."/>
            <person name="Lipzen A."/>
            <person name="Khouja H.-R."/>
            <person name="Murat C."/>
            <person name="Ohm R."/>
            <person name="Olson A."/>
            <person name="Spatafora J."/>
            <person name="Veneault-Fourrey C."/>
            <person name="Henrissat B."/>
            <person name="Grigoriev I."/>
            <person name="Martin F."/>
            <person name="Perotto S."/>
        </authorList>
    </citation>
    <scope>NUCLEOTIDE SEQUENCE [LARGE SCALE GENOMIC DNA]</scope>
    <source>
        <strain evidence="4 5">E</strain>
    </source>
</reference>
<dbReference type="GO" id="GO:0005324">
    <property type="term" value="F:long-chain fatty acid transmembrane transporter activity"/>
    <property type="evidence" value="ECO:0007669"/>
    <property type="project" value="TreeGrafter"/>
</dbReference>